<evidence type="ECO:0000256" key="2">
    <source>
        <dbReference type="ARBA" id="ARBA00022574"/>
    </source>
</evidence>
<feature type="region of interest" description="Disordered" evidence="8">
    <location>
        <begin position="38"/>
        <end position="84"/>
    </location>
</feature>
<evidence type="ECO:0000313" key="11">
    <source>
        <dbReference type="Proteomes" id="UP001558652"/>
    </source>
</evidence>
<feature type="repeat" description="WD" evidence="7">
    <location>
        <begin position="331"/>
        <end position="372"/>
    </location>
</feature>
<evidence type="ECO:0000256" key="5">
    <source>
        <dbReference type="ARBA" id="ARBA00022776"/>
    </source>
</evidence>
<evidence type="ECO:0000256" key="7">
    <source>
        <dbReference type="PROSITE-ProRule" id="PRU00221"/>
    </source>
</evidence>
<dbReference type="InterPro" id="IPR033010">
    <property type="entry name" value="Cdc20/Fizzy"/>
</dbReference>
<dbReference type="Pfam" id="PF24807">
    <property type="entry name" value="WD40_CDC20-Fz"/>
    <property type="match status" value="1"/>
</dbReference>
<sequence>MDEPITKGPVPRWQKKCLESSSRSSGFLLSSSMNASLNSSKQATSLVGGGQAKTPRKGATLTVEGKKTPSKTPSKTPKKSPGETIFISYSSKTPSGGDRFIPTRSASNFDLGHFKVTQVLEEVSSPTLAEKQRAMSENLHGCDISSTRILAFQKKAPAPPDGYQNALKVVYSQTKTPHSAKANSRYIPQAPDRILDAPDIVDDYCKLINHNNLNLIDWSRSNILAVALGSSVYLWNAASGSIRHLMELEGSDYVCSLGWISEGSDMLAIGTSLGPVQLWDAEQKKRLRVMDGHNVRVGSLSWNSYILSSGCRAGTIVHHDVRQRDHNVSTIAAHSQEVCGLKWSLDGRYLASGGNDNVLNIWPLVQGDSYSQSQALYSFNAHQAAVKALAWCPWQSNLLASGGGTADRHIRFWNCGTGSNISSVDTKSQVCGLLWSTAYKELVSAHGYANNQLIIWKYPSLTKVS</sequence>
<dbReference type="GO" id="GO:0051301">
    <property type="term" value="P:cell division"/>
    <property type="evidence" value="ECO:0007669"/>
    <property type="project" value="UniProtKB-KW"/>
</dbReference>
<evidence type="ECO:0000256" key="1">
    <source>
        <dbReference type="ARBA" id="ARBA00006445"/>
    </source>
</evidence>
<dbReference type="PROSITE" id="PS50294">
    <property type="entry name" value="WD_REPEATS_REGION"/>
    <property type="match status" value="1"/>
</dbReference>
<dbReference type="AlphaFoldDB" id="A0ABD0YL20"/>
<comment type="caution">
    <text evidence="10">The sequence shown here is derived from an EMBL/GenBank/DDBJ whole genome shotgun (WGS) entry which is preliminary data.</text>
</comment>
<feature type="region of interest" description="Disordered" evidence="8">
    <location>
        <begin position="1"/>
        <end position="21"/>
    </location>
</feature>
<keyword evidence="6" id="KW-0131">Cell cycle</keyword>
<accession>A0ABD0YL20</accession>
<evidence type="ECO:0000256" key="8">
    <source>
        <dbReference type="SAM" id="MobiDB-lite"/>
    </source>
</evidence>
<organism evidence="10 11">
    <name type="scientific">Ranatra chinensis</name>
    <dbReference type="NCBI Taxonomy" id="642074"/>
    <lineage>
        <taxon>Eukaryota</taxon>
        <taxon>Metazoa</taxon>
        <taxon>Ecdysozoa</taxon>
        <taxon>Arthropoda</taxon>
        <taxon>Hexapoda</taxon>
        <taxon>Insecta</taxon>
        <taxon>Pterygota</taxon>
        <taxon>Neoptera</taxon>
        <taxon>Paraneoptera</taxon>
        <taxon>Hemiptera</taxon>
        <taxon>Heteroptera</taxon>
        <taxon>Panheteroptera</taxon>
        <taxon>Nepomorpha</taxon>
        <taxon>Nepidae</taxon>
        <taxon>Ranatrinae</taxon>
        <taxon>Ranatra</taxon>
    </lineage>
</organism>
<keyword evidence="11" id="KW-1185">Reference proteome</keyword>
<dbReference type="SMART" id="SM00320">
    <property type="entry name" value="WD40"/>
    <property type="match status" value="6"/>
</dbReference>
<evidence type="ECO:0000256" key="6">
    <source>
        <dbReference type="ARBA" id="ARBA00023306"/>
    </source>
</evidence>
<keyword evidence="5" id="KW-0498">Mitosis</keyword>
<protein>
    <recommendedName>
        <fullName evidence="9">CDC20/Fizzy WD40 domain-containing protein</fullName>
    </recommendedName>
</protein>
<dbReference type="InterPro" id="IPR015943">
    <property type="entry name" value="WD40/YVTN_repeat-like_dom_sf"/>
</dbReference>
<evidence type="ECO:0000313" key="10">
    <source>
        <dbReference type="EMBL" id="KAL1131966.1"/>
    </source>
</evidence>
<dbReference type="InterPro" id="IPR001680">
    <property type="entry name" value="WD40_rpt"/>
</dbReference>
<keyword evidence="3" id="KW-0132">Cell division</keyword>
<feature type="domain" description="CDC20/Fizzy WD40" evidence="9">
    <location>
        <begin position="195"/>
        <end position="464"/>
    </location>
</feature>
<dbReference type="InterPro" id="IPR056150">
    <property type="entry name" value="WD40_CDC20-Fz"/>
</dbReference>
<evidence type="ECO:0000259" key="9">
    <source>
        <dbReference type="Pfam" id="PF24807"/>
    </source>
</evidence>
<dbReference type="PROSITE" id="PS50082">
    <property type="entry name" value="WD_REPEATS_2"/>
    <property type="match status" value="1"/>
</dbReference>
<comment type="similarity">
    <text evidence="1">Belongs to the WD repeat CDC20/Fizzy family.</text>
</comment>
<dbReference type="PANTHER" id="PTHR19918:SF8">
    <property type="entry name" value="FI02843P"/>
    <property type="match status" value="1"/>
</dbReference>
<dbReference type="EMBL" id="JBFDAA010000006">
    <property type="protein sequence ID" value="KAL1131966.1"/>
    <property type="molecule type" value="Genomic_DNA"/>
</dbReference>
<dbReference type="SUPFAM" id="SSF50978">
    <property type="entry name" value="WD40 repeat-like"/>
    <property type="match status" value="1"/>
</dbReference>
<dbReference type="PANTHER" id="PTHR19918">
    <property type="entry name" value="CELL DIVISION CYCLE 20 CDC20 FIZZY -RELATED"/>
    <property type="match status" value="1"/>
</dbReference>
<gene>
    <name evidence="10" type="ORF">AAG570_011577</name>
</gene>
<evidence type="ECO:0000256" key="4">
    <source>
        <dbReference type="ARBA" id="ARBA00022737"/>
    </source>
</evidence>
<proteinExistence type="inferred from homology"/>
<keyword evidence="2 7" id="KW-0853">WD repeat</keyword>
<evidence type="ECO:0000256" key="3">
    <source>
        <dbReference type="ARBA" id="ARBA00022618"/>
    </source>
</evidence>
<reference evidence="10 11" key="1">
    <citation type="submission" date="2024-07" db="EMBL/GenBank/DDBJ databases">
        <title>Chromosome-level genome assembly of the water stick insect Ranatra chinensis (Heteroptera: Nepidae).</title>
        <authorList>
            <person name="Liu X."/>
        </authorList>
    </citation>
    <scope>NUCLEOTIDE SEQUENCE [LARGE SCALE GENOMIC DNA]</scope>
    <source>
        <strain evidence="10">Cailab_2021Rc</strain>
        <tissue evidence="10">Muscle</tissue>
    </source>
</reference>
<dbReference type="Proteomes" id="UP001558652">
    <property type="component" value="Unassembled WGS sequence"/>
</dbReference>
<dbReference type="Gene3D" id="2.130.10.10">
    <property type="entry name" value="YVTN repeat-like/Quinoprotein amine dehydrogenase"/>
    <property type="match status" value="1"/>
</dbReference>
<keyword evidence="4" id="KW-0677">Repeat</keyword>
<dbReference type="InterPro" id="IPR036322">
    <property type="entry name" value="WD40_repeat_dom_sf"/>
</dbReference>
<name>A0ABD0YL20_9HEMI</name>